<organism evidence="1 2">
    <name type="scientific">Psychrobacter arcticus (strain DSM 17307 / VKM B-2377 / 273-4)</name>
    <dbReference type="NCBI Taxonomy" id="259536"/>
    <lineage>
        <taxon>Bacteria</taxon>
        <taxon>Pseudomonadati</taxon>
        <taxon>Pseudomonadota</taxon>
        <taxon>Gammaproteobacteria</taxon>
        <taxon>Moraxellales</taxon>
        <taxon>Moraxellaceae</taxon>
        <taxon>Psychrobacter</taxon>
    </lineage>
</organism>
<dbReference type="EMBL" id="CP000082">
    <property type="protein sequence ID" value="AAZ18840.1"/>
    <property type="molecule type" value="Genomic_DNA"/>
</dbReference>
<protein>
    <recommendedName>
        <fullName evidence="3">DUF3037 domain-containing protein</fullName>
    </recommendedName>
</protein>
<dbReference type="OrthoDB" id="6156162at2"/>
<sequence length="302" mass="34195">MNTSWLSLLNSSENSDLISGNWFTVRFMPDRISGEIFNVGVVFVDKNSKCHYRILETTDAFQCLFGISGAANIKFLLDIVDEMFANNNYTITPSPHIIYSSYQTARGESIDEILDDLYGSMVSLICRNEKKSKKSQALGTTDLRKKVFNQIESRRKGMKDKIYNPEPFLITNNSNEKGMLVDMPISKYSLGDSSTRAEYYGTIISAAYLDDIHRRYNIDYVGCTNVTNCCEILGKAIKASIIIYVPPVDEIVFTEAVQINIRNELDKCLYSLEKMNKDGYDIDIQIAHSSEECGTKVLEFVD</sequence>
<accession>Q4FT18</accession>
<keyword evidence="2" id="KW-1185">Reference proteome</keyword>
<evidence type="ECO:0000313" key="2">
    <source>
        <dbReference type="Proteomes" id="UP000000546"/>
    </source>
</evidence>
<evidence type="ECO:0008006" key="3">
    <source>
        <dbReference type="Google" id="ProtNLM"/>
    </source>
</evidence>
<dbReference type="Proteomes" id="UP000000546">
    <property type="component" value="Chromosome"/>
</dbReference>
<dbReference type="RefSeq" id="WP_011280262.1">
    <property type="nucleotide sequence ID" value="NC_007204.1"/>
</dbReference>
<dbReference type="eggNOG" id="ENOG5031RXC">
    <property type="taxonomic scope" value="Bacteria"/>
</dbReference>
<dbReference type="HOGENOM" id="CLU_920920_0_0_6"/>
<reference evidence="1 2" key="1">
    <citation type="journal article" date="2010" name="Appl. Environ. Microbiol.">
        <title>The genome sequence of Psychrobacter arcticus 273-4, a psychroactive Siberian permafrost bacterium, reveals mechanisms for adaptation to low-temperature growth.</title>
        <authorList>
            <person name="Ayala-del-Rio H.L."/>
            <person name="Chain P.S."/>
            <person name="Grzymski J.J."/>
            <person name="Ponder M.A."/>
            <person name="Ivanova N."/>
            <person name="Bergholz P.W."/>
            <person name="Di Bartolo G."/>
            <person name="Hauser L."/>
            <person name="Land M."/>
            <person name="Bakermans C."/>
            <person name="Rodrigues D."/>
            <person name="Klappenbach J."/>
            <person name="Zarka D."/>
            <person name="Larimer F."/>
            <person name="Richardson P."/>
            <person name="Murray A."/>
            <person name="Thomashow M."/>
            <person name="Tiedje J.M."/>
        </authorList>
    </citation>
    <scope>NUCLEOTIDE SEQUENCE [LARGE SCALE GENOMIC DNA]</scope>
    <source>
        <strain evidence="2">DSM 17307 / VKM B-2377 / 273-4</strain>
    </source>
</reference>
<dbReference type="KEGG" id="par:Psyc_0987"/>
<evidence type="ECO:0000313" key="1">
    <source>
        <dbReference type="EMBL" id="AAZ18840.1"/>
    </source>
</evidence>
<name>Q4FT18_PSYA2</name>
<gene>
    <name evidence="1" type="ordered locus">Psyc_0987</name>
</gene>
<dbReference type="AlphaFoldDB" id="Q4FT18"/>
<proteinExistence type="predicted"/>